<dbReference type="EMBL" id="VANS01000006">
    <property type="protein sequence ID" value="TMM50597.1"/>
    <property type="molecule type" value="Genomic_DNA"/>
</dbReference>
<dbReference type="SUPFAM" id="SSF53383">
    <property type="entry name" value="PLP-dependent transferases"/>
    <property type="match status" value="1"/>
</dbReference>
<evidence type="ECO:0000259" key="2">
    <source>
        <dbReference type="Pfam" id="PF00266"/>
    </source>
</evidence>
<sequence length="419" mass="44114">MTAFPAPLLANIRDRFAHVDTCPFQGPRIFFENAGGALTLKSVVDTSAIFAALPDNQGRDNPAAHALMARIAQAKSDMAVFFNAPGGQFFVGESGTELTFRLIRTAVMGAADGGVVIGSTVEHPASRSAARQWADQAGKSYVAVPHDDATGAVTPQAYADLMTPDVRVATILHTSPVTGIANDVAGISAAIRATAPDALIFVDGIQHASHGHIDIASYDIDGYVVSPYKVFSRHGYGVAWVSDRMTALPLEHLQGGPEANWEMGTRDTGSYATFSDVVAYFDWLGSQHSDSPDRRSRIEAAAAAIHDHEKSLTDAMLHGTGNLPGIAELPGVTVLGGVDNSAREGLVCFALDHLPAADIVARLNACGIRTHVRKADHYSGNILTPLGLDAAVRVSLCHYNSLAEVSALLAAMKDISAPA</sequence>
<dbReference type="OrthoDB" id="7801625at2"/>
<evidence type="ECO:0000313" key="4">
    <source>
        <dbReference type="Proteomes" id="UP000309550"/>
    </source>
</evidence>
<gene>
    <name evidence="3" type="ORF">FDT80_17230</name>
</gene>
<keyword evidence="3" id="KW-0032">Aminotransferase</keyword>
<dbReference type="AlphaFoldDB" id="A0A5S3Q2N3"/>
<proteinExistence type="predicted"/>
<keyword evidence="1" id="KW-0663">Pyridoxal phosphate</keyword>
<dbReference type="RefSeq" id="WP_138663573.1">
    <property type="nucleotide sequence ID" value="NZ_VANS01000006.1"/>
</dbReference>
<dbReference type="InterPro" id="IPR000192">
    <property type="entry name" value="Aminotrans_V_dom"/>
</dbReference>
<keyword evidence="4" id="KW-1185">Reference proteome</keyword>
<dbReference type="GO" id="GO:0008483">
    <property type="term" value="F:transaminase activity"/>
    <property type="evidence" value="ECO:0007669"/>
    <property type="project" value="UniProtKB-KW"/>
</dbReference>
<dbReference type="InterPro" id="IPR015424">
    <property type="entry name" value="PyrdxlP-dep_Trfase"/>
</dbReference>
<dbReference type="Gene3D" id="3.90.1150.10">
    <property type="entry name" value="Aspartate Aminotransferase, domain 1"/>
    <property type="match status" value="1"/>
</dbReference>
<dbReference type="InterPro" id="IPR015421">
    <property type="entry name" value="PyrdxlP-dep_Trfase_major"/>
</dbReference>
<name>A0A5S3Q2N3_9RHOB</name>
<dbReference type="PANTHER" id="PTHR43586">
    <property type="entry name" value="CYSTEINE DESULFURASE"/>
    <property type="match status" value="1"/>
</dbReference>
<reference evidence="3 4" key="1">
    <citation type="submission" date="2019-05" db="EMBL/GenBank/DDBJ databases">
        <title>Sulfitobacter sabulilitoris sp. nov., isolated from a marine sand.</title>
        <authorList>
            <person name="Yoon J.-H."/>
        </authorList>
    </citation>
    <scope>NUCLEOTIDE SEQUENCE [LARGE SCALE GENOMIC DNA]</scope>
    <source>
        <strain evidence="3 4">HSMS-29</strain>
    </source>
</reference>
<dbReference type="Gene3D" id="3.40.640.10">
    <property type="entry name" value="Type I PLP-dependent aspartate aminotransferase-like (Major domain)"/>
    <property type="match status" value="1"/>
</dbReference>
<dbReference type="Pfam" id="PF00266">
    <property type="entry name" value="Aminotran_5"/>
    <property type="match status" value="1"/>
</dbReference>
<comment type="caution">
    <text evidence="3">The sequence shown here is derived from an EMBL/GenBank/DDBJ whole genome shotgun (WGS) entry which is preliminary data.</text>
</comment>
<organism evidence="3 4">
    <name type="scientific">Sulfitobacter sabulilitoris</name>
    <dbReference type="NCBI Taxonomy" id="2562655"/>
    <lineage>
        <taxon>Bacteria</taxon>
        <taxon>Pseudomonadati</taxon>
        <taxon>Pseudomonadota</taxon>
        <taxon>Alphaproteobacteria</taxon>
        <taxon>Rhodobacterales</taxon>
        <taxon>Roseobacteraceae</taxon>
        <taxon>Sulfitobacter</taxon>
    </lineage>
</organism>
<dbReference type="Proteomes" id="UP000309550">
    <property type="component" value="Unassembled WGS sequence"/>
</dbReference>
<accession>A0A5S3Q2N3</accession>
<evidence type="ECO:0000256" key="1">
    <source>
        <dbReference type="ARBA" id="ARBA00022898"/>
    </source>
</evidence>
<keyword evidence="3" id="KW-0808">Transferase</keyword>
<feature type="domain" description="Aminotransferase class V" evidence="2">
    <location>
        <begin position="29"/>
        <end position="408"/>
    </location>
</feature>
<protein>
    <submittedName>
        <fullName evidence="3">Aminotransferase class V-fold PLP-dependent enzyme</fullName>
    </submittedName>
</protein>
<evidence type="ECO:0000313" key="3">
    <source>
        <dbReference type="EMBL" id="TMM50597.1"/>
    </source>
</evidence>
<dbReference type="InterPro" id="IPR015422">
    <property type="entry name" value="PyrdxlP-dep_Trfase_small"/>
</dbReference>